<keyword evidence="3" id="KW-1185">Reference proteome</keyword>
<organism evidence="2 3">
    <name type="scientific">Solirubrobacter ginsenosidimutans</name>
    <dbReference type="NCBI Taxonomy" id="490573"/>
    <lineage>
        <taxon>Bacteria</taxon>
        <taxon>Bacillati</taxon>
        <taxon>Actinomycetota</taxon>
        <taxon>Thermoleophilia</taxon>
        <taxon>Solirubrobacterales</taxon>
        <taxon>Solirubrobacteraceae</taxon>
        <taxon>Solirubrobacter</taxon>
    </lineage>
</organism>
<gene>
    <name evidence="2" type="ORF">OM076_06920</name>
</gene>
<keyword evidence="1" id="KW-0732">Signal</keyword>
<accession>A0A9X3MQI6</accession>
<dbReference type="RefSeq" id="WP_270038755.1">
    <property type="nucleotide sequence ID" value="NZ_JAPDOD010000004.1"/>
</dbReference>
<dbReference type="EMBL" id="JAPDOD010000004">
    <property type="protein sequence ID" value="MDA0159986.1"/>
    <property type="molecule type" value="Genomic_DNA"/>
</dbReference>
<name>A0A9X3MQI6_9ACTN</name>
<evidence type="ECO:0000256" key="1">
    <source>
        <dbReference type="SAM" id="SignalP"/>
    </source>
</evidence>
<evidence type="ECO:0000313" key="2">
    <source>
        <dbReference type="EMBL" id="MDA0159986.1"/>
    </source>
</evidence>
<feature type="signal peptide" evidence="1">
    <location>
        <begin position="1"/>
        <end position="24"/>
    </location>
</feature>
<sequence length="274" mass="29669">MKVAGRLAGFALMATLVFAGAAFAGSRLDVHPGKTTTTPSMGAMTPQPVRGLAVSENGLTLQLARRTAPQGKPFALAFRIIGRRGQTVRDFELEHTKRMHLIVVRRDMTGFQHLHPAENADGTWSLPVTLGDAGTYRVFADFSVGEKPYTLTDDITVDGSVRSQALPAPTDAVAVDGLRVALSRSVTKAGRESELALTVTRAGRPVAIQNYLGAKGHLVALRQGDLAFLHVHPDENRLRFMATFPTPGTYRLFLQFKTADGHLHTAAFTQEVTR</sequence>
<proteinExistence type="predicted"/>
<comment type="caution">
    <text evidence="2">The sequence shown here is derived from an EMBL/GenBank/DDBJ whole genome shotgun (WGS) entry which is preliminary data.</text>
</comment>
<evidence type="ECO:0000313" key="3">
    <source>
        <dbReference type="Proteomes" id="UP001149140"/>
    </source>
</evidence>
<feature type="chain" id="PRO_5040750757" description="Secreted protein" evidence="1">
    <location>
        <begin position="25"/>
        <end position="274"/>
    </location>
</feature>
<dbReference type="Proteomes" id="UP001149140">
    <property type="component" value="Unassembled WGS sequence"/>
</dbReference>
<reference evidence="2" key="1">
    <citation type="submission" date="2022-10" db="EMBL/GenBank/DDBJ databases">
        <title>The WGS of Solirubrobacter ginsenosidimutans DSM 21036.</title>
        <authorList>
            <person name="Jiang Z."/>
        </authorList>
    </citation>
    <scope>NUCLEOTIDE SEQUENCE</scope>
    <source>
        <strain evidence="2">DSM 21036</strain>
    </source>
</reference>
<dbReference type="AlphaFoldDB" id="A0A9X3MQI6"/>
<evidence type="ECO:0008006" key="4">
    <source>
        <dbReference type="Google" id="ProtNLM"/>
    </source>
</evidence>
<protein>
    <recommendedName>
        <fullName evidence="4">Secreted protein</fullName>
    </recommendedName>
</protein>